<evidence type="ECO:0000256" key="7">
    <source>
        <dbReference type="ARBA" id="ARBA00022840"/>
    </source>
</evidence>
<evidence type="ECO:0000256" key="10">
    <source>
        <dbReference type="ARBA" id="ARBA00047364"/>
    </source>
</evidence>
<dbReference type="FunFam" id="2.20.28.20:FF:000001">
    <property type="entry name" value="Methionine--tRNA ligase"/>
    <property type="match status" value="1"/>
</dbReference>
<dbReference type="InterPro" id="IPR023458">
    <property type="entry name" value="Met-tRNA_ligase_1"/>
</dbReference>
<comment type="function">
    <text evidence="1 11">Is required not only for elongation of protein synthesis but also for the initiation of all mRNA translation through initiator tRNA(fMet) aminoacylation.</text>
</comment>
<dbReference type="CDD" id="cd07957">
    <property type="entry name" value="Anticodon_Ia_Met"/>
    <property type="match status" value="1"/>
</dbReference>
<evidence type="ECO:0000256" key="5">
    <source>
        <dbReference type="ARBA" id="ARBA00022598"/>
    </source>
</evidence>
<gene>
    <name evidence="11 14" type="primary">metG</name>
    <name evidence="14" type="ORF">FJY75_08620</name>
</gene>
<dbReference type="InterPro" id="IPR041872">
    <property type="entry name" value="Anticodon_Met"/>
</dbReference>
<evidence type="ECO:0000256" key="2">
    <source>
        <dbReference type="ARBA" id="ARBA00004496"/>
    </source>
</evidence>
<keyword evidence="8 11" id="KW-0648">Protein biosynthesis</keyword>
<dbReference type="InterPro" id="IPR033911">
    <property type="entry name" value="MetRS_core"/>
</dbReference>
<comment type="similarity">
    <text evidence="3 11">Belongs to the class-I aminoacyl-tRNA synthetase family. MetG type 1 subfamily.</text>
</comment>
<dbReference type="PANTHER" id="PTHR45765">
    <property type="entry name" value="METHIONINE--TRNA LIGASE"/>
    <property type="match status" value="1"/>
</dbReference>
<dbReference type="GO" id="GO:0006431">
    <property type="term" value="P:methionyl-tRNA aminoacylation"/>
    <property type="evidence" value="ECO:0007669"/>
    <property type="project" value="UniProtKB-UniRule"/>
</dbReference>
<dbReference type="GO" id="GO:0046872">
    <property type="term" value="F:metal ion binding"/>
    <property type="evidence" value="ECO:0007669"/>
    <property type="project" value="UniProtKB-KW"/>
</dbReference>
<proteinExistence type="inferred from homology"/>
<evidence type="ECO:0000259" key="13">
    <source>
        <dbReference type="Pfam" id="PF19303"/>
    </source>
</evidence>
<feature type="domain" description="Methionyl-tRNA synthetase anticodon-binding" evidence="13">
    <location>
        <begin position="420"/>
        <end position="559"/>
    </location>
</feature>
<comment type="subcellular location">
    <subcellularLocation>
        <location evidence="2 11">Cytoplasm</location>
    </subcellularLocation>
</comment>
<dbReference type="EC" id="6.1.1.10" evidence="11"/>
<evidence type="ECO:0000259" key="12">
    <source>
        <dbReference type="Pfam" id="PF09334"/>
    </source>
</evidence>
<protein>
    <recommendedName>
        <fullName evidence="11">Methionine--tRNA ligase</fullName>
        <ecNumber evidence="11">6.1.1.10</ecNumber>
    </recommendedName>
    <alternativeName>
        <fullName evidence="11">Methionyl-tRNA synthetase</fullName>
        <shortName evidence="11">MetRS</shortName>
    </alternativeName>
</protein>
<name>A0A937XC71_UNCEI</name>
<comment type="subunit">
    <text evidence="11">Monomer.</text>
</comment>
<dbReference type="PRINTS" id="PR01041">
    <property type="entry name" value="TRNASYNTHMET"/>
</dbReference>
<dbReference type="Pfam" id="PF19303">
    <property type="entry name" value="Anticodon_3"/>
    <property type="match status" value="1"/>
</dbReference>
<feature type="binding site" evidence="11">
    <location>
        <position position="146"/>
    </location>
    <ligand>
        <name>Zn(2+)</name>
        <dbReference type="ChEBI" id="CHEBI:29105"/>
    </ligand>
</feature>
<reference evidence="14" key="1">
    <citation type="submission" date="2019-03" db="EMBL/GenBank/DDBJ databases">
        <title>Lake Tanganyika Metagenome-Assembled Genomes (MAGs).</title>
        <authorList>
            <person name="Tran P."/>
        </authorList>
    </citation>
    <scope>NUCLEOTIDE SEQUENCE</scope>
    <source>
        <strain evidence="14">M_DeepCast_400m_m2_100</strain>
    </source>
</reference>
<dbReference type="Gene3D" id="3.40.50.620">
    <property type="entry name" value="HUPs"/>
    <property type="match status" value="1"/>
</dbReference>
<keyword evidence="5 11" id="KW-0436">Ligase</keyword>
<comment type="caution">
    <text evidence="14">The sequence shown here is derived from an EMBL/GenBank/DDBJ whole genome shotgun (WGS) entry which is preliminary data.</text>
</comment>
<dbReference type="NCBIfam" id="TIGR00398">
    <property type="entry name" value="metG"/>
    <property type="match status" value="1"/>
</dbReference>
<feature type="short sequence motif" description="'HIGH' region" evidence="11">
    <location>
        <begin position="14"/>
        <end position="24"/>
    </location>
</feature>
<dbReference type="InterPro" id="IPR014729">
    <property type="entry name" value="Rossmann-like_a/b/a_fold"/>
</dbReference>
<dbReference type="Gene3D" id="2.20.28.20">
    <property type="entry name" value="Methionyl-tRNA synthetase, Zn-domain"/>
    <property type="match status" value="1"/>
</dbReference>
<dbReference type="InterPro" id="IPR015413">
    <property type="entry name" value="Methionyl/Leucyl_tRNA_Synth"/>
</dbReference>
<dbReference type="Pfam" id="PF09334">
    <property type="entry name" value="tRNA-synt_1g"/>
    <property type="match status" value="1"/>
</dbReference>
<keyword evidence="9 11" id="KW-0030">Aminoacyl-tRNA synthetase</keyword>
<dbReference type="Gene3D" id="1.10.730.10">
    <property type="entry name" value="Isoleucyl-tRNA Synthetase, Domain 1"/>
    <property type="match status" value="1"/>
</dbReference>
<evidence type="ECO:0000256" key="6">
    <source>
        <dbReference type="ARBA" id="ARBA00022741"/>
    </source>
</evidence>
<evidence type="ECO:0000256" key="3">
    <source>
        <dbReference type="ARBA" id="ARBA00008258"/>
    </source>
</evidence>
<evidence type="ECO:0000256" key="8">
    <source>
        <dbReference type="ARBA" id="ARBA00022917"/>
    </source>
</evidence>
<feature type="binding site" evidence="11">
    <location>
        <position position="159"/>
    </location>
    <ligand>
        <name>Zn(2+)</name>
        <dbReference type="ChEBI" id="CHEBI:29105"/>
    </ligand>
</feature>
<comment type="cofactor">
    <cofactor evidence="11">
        <name>Zn(2+)</name>
        <dbReference type="ChEBI" id="CHEBI:29105"/>
    </cofactor>
    <text evidence="11">Binds 1 zinc ion per subunit.</text>
</comment>
<keyword evidence="11" id="KW-0862">Zinc</keyword>
<dbReference type="PANTHER" id="PTHR45765:SF1">
    <property type="entry name" value="METHIONINE--TRNA LIGASE, CYTOPLASMIC"/>
    <property type="match status" value="1"/>
</dbReference>
<evidence type="ECO:0000256" key="9">
    <source>
        <dbReference type="ARBA" id="ARBA00023146"/>
    </source>
</evidence>
<dbReference type="SUPFAM" id="SSF57770">
    <property type="entry name" value="Methionyl-tRNA synthetase (MetRS), Zn-domain"/>
    <property type="match status" value="1"/>
</dbReference>
<feature type="binding site" evidence="11">
    <location>
        <position position="348"/>
    </location>
    <ligand>
        <name>ATP</name>
        <dbReference type="ChEBI" id="CHEBI:30616"/>
    </ligand>
</feature>
<feature type="binding site" evidence="11">
    <location>
        <position position="149"/>
    </location>
    <ligand>
        <name>Zn(2+)</name>
        <dbReference type="ChEBI" id="CHEBI:29105"/>
    </ligand>
</feature>
<dbReference type="NCBIfam" id="NF001100">
    <property type="entry name" value="PRK00133.1"/>
    <property type="match status" value="1"/>
</dbReference>
<keyword evidence="7 11" id="KW-0067">ATP-binding</keyword>
<dbReference type="GO" id="GO:0005524">
    <property type="term" value="F:ATP binding"/>
    <property type="evidence" value="ECO:0007669"/>
    <property type="project" value="UniProtKB-UniRule"/>
</dbReference>
<evidence type="ECO:0000256" key="1">
    <source>
        <dbReference type="ARBA" id="ARBA00003314"/>
    </source>
</evidence>
<feature type="binding site" evidence="11">
    <location>
        <position position="162"/>
    </location>
    <ligand>
        <name>Zn(2+)</name>
        <dbReference type="ChEBI" id="CHEBI:29105"/>
    </ligand>
</feature>
<feature type="domain" description="Methionyl/Leucyl tRNA synthetase" evidence="12">
    <location>
        <begin position="8"/>
        <end position="408"/>
    </location>
</feature>
<keyword evidence="6 11" id="KW-0547">Nucleotide-binding</keyword>
<dbReference type="InterPro" id="IPR009080">
    <property type="entry name" value="tRNAsynth_Ia_anticodon-bd"/>
</dbReference>
<sequence length="562" mass="62777">MATFARTLVTSALPYANGRIHIGHLAGAYLPADIFVRFLRMRGKDVLFVCGSDEHGVPITLRAMEEGTTPQAVIDRFHGENEAAFRAAGIDFDIYGRTSWPEHHAATAEFFRRLEAGGHIEKRTIQQYFSTKMSMFLPDRYVEGTCPKCGAANARGDQCDACGTSYEVTDLRDPRSAVPGDGSTPVLRDSQHWFLRLDRFQERLGAWLEAKTEWRANTRGTALGWLREGLRPRCVTRDTEWGVEIPVDDPERRGKRIYVWFDAPIGYVTNTRVWAARRGAPDAWERYWKAPDARIVHFIGKDNIPFHAIIFPAMLAGQGDYTLPDAVVANEYLNFLRAGEAAAVKFSKSRGTVVEVQAFVDTYGADRMRYYLTAIAPEGSDSEFSWTDFLRRTNGELADILGNFIHRSLSFAVKNFDARVPAAGALDEAGRRALAAVAERRDEVGRLIERFQFRQAQIAMLELARLGNRYFDEQQPWATRRSDPARCAGTLHVCLQLGAGLARMMGPFLPESAGRLAGMLGVEDPHAPGAWGRIGEDLLAEGAPIRPPEILFPKLMPEDVPQ</sequence>
<keyword evidence="11" id="KW-0479">Metal-binding</keyword>
<dbReference type="GO" id="GO:0004825">
    <property type="term" value="F:methionine-tRNA ligase activity"/>
    <property type="evidence" value="ECO:0007669"/>
    <property type="project" value="UniProtKB-UniRule"/>
</dbReference>
<evidence type="ECO:0000256" key="4">
    <source>
        <dbReference type="ARBA" id="ARBA00022490"/>
    </source>
</evidence>
<evidence type="ECO:0000313" key="14">
    <source>
        <dbReference type="EMBL" id="MBM3317904.1"/>
    </source>
</evidence>
<dbReference type="InterPro" id="IPR001412">
    <property type="entry name" value="aa-tRNA-synth_I_CS"/>
</dbReference>
<dbReference type="EMBL" id="VGIY01000214">
    <property type="protein sequence ID" value="MBM3317904.1"/>
    <property type="molecule type" value="Genomic_DNA"/>
</dbReference>
<dbReference type="AlphaFoldDB" id="A0A937XC71"/>
<dbReference type="SUPFAM" id="SSF52374">
    <property type="entry name" value="Nucleotidylyl transferase"/>
    <property type="match status" value="1"/>
</dbReference>
<organism evidence="14 15">
    <name type="scientific">Eiseniibacteriota bacterium</name>
    <dbReference type="NCBI Taxonomy" id="2212470"/>
    <lineage>
        <taxon>Bacteria</taxon>
        <taxon>Candidatus Eiseniibacteriota</taxon>
    </lineage>
</organism>
<dbReference type="SUPFAM" id="SSF47323">
    <property type="entry name" value="Anticodon-binding domain of a subclass of class I aminoacyl-tRNA synthetases"/>
    <property type="match status" value="1"/>
</dbReference>
<dbReference type="InterPro" id="IPR014758">
    <property type="entry name" value="Met-tRNA_synth"/>
</dbReference>
<keyword evidence="4 11" id="KW-0963">Cytoplasm</keyword>
<dbReference type="PROSITE" id="PS00178">
    <property type="entry name" value="AA_TRNA_LIGASE_I"/>
    <property type="match status" value="1"/>
</dbReference>
<dbReference type="Proteomes" id="UP000748308">
    <property type="component" value="Unassembled WGS sequence"/>
</dbReference>
<dbReference type="CDD" id="cd00814">
    <property type="entry name" value="MetRS_core"/>
    <property type="match status" value="1"/>
</dbReference>
<dbReference type="InterPro" id="IPR029038">
    <property type="entry name" value="MetRS_Zn"/>
</dbReference>
<evidence type="ECO:0000313" key="15">
    <source>
        <dbReference type="Proteomes" id="UP000748308"/>
    </source>
</evidence>
<accession>A0A937XC71</accession>
<evidence type="ECO:0000256" key="11">
    <source>
        <dbReference type="HAMAP-Rule" id="MF_00098"/>
    </source>
</evidence>
<feature type="short sequence motif" description="'KMSKS' region" evidence="11">
    <location>
        <begin position="345"/>
        <end position="349"/>
    </location>
</feature>
<dbReference type="GO" id="GO:0005829">
    <property type="term" value="C:cytosol"/>
    <property type="evidence" value="ECO:0007669"/>
    <property type="project" value="TreeGrafter"/>
</dbReference>
<comment type="catalytic activity">
    <reaction evidence="10 11">
        <text>tRNA(Met) + L-methionine + ATP = L-methionyl-tRNA(Met) + AMP + diphosphate</text>
        <dbReference type="Rhea" id="RHEA:13481"/>
        <dbReference type="Rhea" id="RHEA-COMP:9667"/>
        <dbReference type="Rhea" id="RHEA-COMP:9698"/>
        <dbReference type="ChEBI" id="CHEBI:30616"/>
        <dbReference type="ChEBI" id="CHEBI:33019"/>
        <dbReference type="ChEBI" id="CHEBI:57844"/>
        <dbReference type="ChEBI" id="CHEBI:78442"/>
        <dbReference type="ChEBI" id="CHEBI:78530"/>
        <dbReference type="ChEBI" id="CHEBI:456215"/>
        <dbReference type="EC" id="6.1.1.10"/>
    </reaction>
</comment>
<dbReference type="HAMAP" id="MF_00098">
    <property type="entry name" value="Met_tRNA_synth_type1"/>
    <property type="match status" value="1"/>
</dbReference>